<dbReference type="EMBL" id="CAXITT010000049">
    <property type="protein sequence ID" value="CAL1529470.1"/>
    <property type="molecule type" value="Genomic_DNA"/>
</dbReference>
<feature type="non-terminal residue" evidence="1">
    <location>
        <position position="207"/>
    </location>
</feature>
<reference evidence="1 2" key="1">
    <citation type="submission" date="2024-04" db="EMBL/GenBank/DDBJ databases">
        <authorList>
            <consortium name="Genoscope - CEA"/>
            <person name="William W."/>
        </authorList>
    </citation>
    <scope>NUCLEOTIDE SEQUENCE [LARGE SCALE GENOMIC DNA]</scope>
</reference>
<evidence type="ECO:0000313" key="2">
    <source>
        <dbReference type="Proteomes" id="UP001497497"/>
    </source>
</evidence>
<organism evidence="1 2">
    <name type="scientific">Lymnaea stagnalis</name>
    <name type="common">Great pond snail</name>
    <name type="synonym">Helix stagnalis</name>
    <dbReference type="NCBI Taxonomy" id="6523"/>
    <lineage>
        <taxon>Eukaryota</taxon>
        <taxon>Metazoa</taxon>
        <taxon>Spiralia</taxon>
        <taxon>Lophotrochozoa</taxon>
        <taxon>Mollusca</taxon>
        <taxon>Gastropoda</taxon>
        <taxon>Heterobranchia</taxon>
        <taxon>Euthyneura</taxon>
        <taxon>Panpulmonata</taxon>
        <taxon>Hygrophila</taxon>
        <taxon>Lymnaeoidea</taxon>
        <taxon>Lymnaeidae</taxon>
        <taxon>Lymnaea</taxon>
    </lineage>
</organism>
<accession>A0AAV2H793</accession>
<proteinExistence type="predicted"/>
<dbReference type="AlphaFoldDB" id="A0AAV2H793"/>
<keyword evidence="2" id="KW-1185">Reference proteome</keyword>
<protein>
    <submittedName>
        <fullName evidence="1">Uncharacterized protein</fullName>
    </submittedName>
</protein>
<dbReference type="Proteomes" id="UP001497497">
    <property type="component" value="Unassembled WGS sequence"/>
</dbReference>
<gene>
    <name evidence="1" type="ORF">GSLYS_00003625001</name>
</gene>
<evidence type="ECO:0000313" key="1">
    <source>
        <dbReference type="EMBL" id="CAL1529470.1"/>
    </source>
</evidence>
<sequence>MKLVHDFEIEIREIKKEIMKTDPTNKDIYSIINFINETIRLKISMIKEHNLRIEFTDSLDKSIESTRQELENLKLRTMKAGEADINEQKEEICQRLNNVSLDDEDAVGKLNKLHSDTKTLKASFKEHIFIEKRFVKNIKSSLKKIQGDIKNKLDTVRQLKVSGDLNVQIKQVKQKIAQTDLKMEGIHLLIYDFEDQLKSLKTLVEEG</sequence>
<name>A0AAV2H793_LYMST</name>
<comment type="caution">
    <text evidence="1">The sequence shown here is derived from an EMBL/GenBank/DDBJ whole genome shotgun (WGS) entry which is preliminary data.</text>
</comment>